<accession>A0A8T3B488</accession>
<comment type="caution">
    <text evidence="2">The sequence shown here is derived from an EMBL/GenBank/DDBJ whole genome shotgun (WGS) entry which is preliminary data.</text>
</comment>
<reference evidence="2" key="1">
    <citation type="journal article" date="2022" name="Front. Genet.">
        <title>Chromosome-Scale Assembly of the Dendrobium nobile Genome Provides Insights Into the Molecular Mechanism of the Biosynthesis of the Medicinal Active Ingredient of Dendrobium.</title>
        <authorList>
            <person name="Xu Q."/>
            <person name="Niu S.-C."/>
            <person name="Li K.-L."/>
            <person name="Zheng P.-J."/>
            <person name="Zhang X.-J."/>
            <person name="Jia Y."/>
            <person name="Liu Y."/>
            <person name="Niu Y.-X."/>
            <person name="Yu L.-H."/>
            <person name="Chen D.-F."/>
            <person name="Zhang G.-Q."/>
        </authorList>
    </citation>
    <scope>NUCLEOTIDE SEQUENCE</scope>
    <source>
        <tissue evidence="2">Leaf</tissue>
    </source>
</reference>
<dbReference type="EMBL" id="JAGYWB010000011">
    <property type="protein sequence ID" value="KAI0503898.1"/>
    <property type="molecule type" value="Genomic_DNA"/>
</dbReference>
<dbReference type="AlphaFoldDB" id="A0A8T3B488"/>
<feature type="compositionally biased region" description="Polar residues" evidence="1">
    <location>
        <begin position="1"/>
        <end position="14"/>
    </location>
</feature>
<dbReference type="Proteomes" id="UP000829196">
    <property type="component" value="Unassembled WGS sequence"/>
</dbReference>
<evidence type="ECO:0000313" key="2">
    <source>
        <dbReference type="EMBL" id="KAI0503898.1"/>
    </source>
</evidence>
<sequence length="137" mass="15338">MQKNLPLTRSTLASEDSPRTGEWLSMPKNAVKVCIQTQQGFARGLSDGLSKIVKSKENLRFISRNAIQNTFKAVTVRVPIGLEALNFQISKHRSFFFNVLVTKWAVYLNEAACQSLMPNHSEVQRIRSLAVAAYALV</sequence>
<dbReference type="OrthoDB" id="10373047at2759"/>
<evidence type="ECO:0000256" key="1">
    <source>
        <dbReference type="SAM" id="MobiDB-lite"/>
    </source>
</evidence>
<name>A0A8T3B488_DENNO</name>
<protein>
    <submittedName>
        <fullName evidence="2">Uncharacterized protein</fullName>
    </submittedName>
</protein>
<evidence type="ECO:0000313" key="3">
    <source>
        <dbReference type="Proteomes" id="UP000829196"/>
    </source>
</evidence>
<keyword evidence="3" id="KW-1185">Reference proteome</keyword>
<gene>
    <name evidence="2" type="ORF">KFK09_014842</name>
</gene>
<organism evidence="2 3">
    <name type="scientific">Dendrobium nobile</name>
    <name type="common">Orchid</name>
    <dbReference type="NCBI Taxonomy" id="94219"/>
    <lineage>
        <taxon>Eukaryota</taxon>
        <taxon>Viridiplantae</taxon>
        <taxon>Streptophyta</taxon>
        <taxon>Embryophyta</taxon>
        <taxon>Tracheophyta</taxon>
        <taxon>Spermatophyta</taxon>
        <taxon>Magnoliopsida</taxon>
        <taxon>Liliopsida</taxon>
        <taxon>Asparagales</taxon>
        <taxon>Orchidaceae</taxon>
        <taxon>Epidendroideae</taxon>
        <taxon>Malaxideae</taxon>
        <taxon>Dendrobiinae</taxon>
        <taxon>Dendrobium</taxon>
    </lineage>
</organism>
<proteinExistence type="predicted"/>
<feature type="region of interest" description="Disordered" evidence="1">
    <location>
        <begin position="1"/>
        <end position="20"/>
    </location>
</feature>